<proteinExistence type="predicted"/>
<evidence type="ECO:0000313" key="2">
    <source>
        <dbReference type="Proteomes" id="UP000465301"/>
    </source>
</evidence>
<organism evidence="1 2">
    <name type="scientific">Mycobacterium timonense</name>
    <dbReference type="NCBI Taxonomy" id="701043"/>
    <lineage>
        <taxon>Bacteria</taxon>
        <taxon>Bacillati</taxon>
        <taxon>Actinomycetota</taxon>
        <taxon>Actinomycetes</taxon>
        <taxon>Mycobacteriales</taxon>
        <taxon>Mycobacteriaceae</taxon>
        <taxon>Mycobacterium</taxon>
        <taxon>Mycobacterium avium complex (MAC)</taxon>
    </lineage>
</organism>
<dbReference type="EMBL" id="BLLA01000001">
    <property type="protein sequence ID" value="GFG97207.1"/>
    <property type="molecule type" value="Genomic_DNA"/>
</dbReference>
<dbReference type="Proteomes" id="UP000465301">
    <property type="component" value="Unassembled WGS sequence"/>
</dbReference>
<evidence type="ECO:0008006" key="3">
    <source>
        <dbReference type="Google" id="ProtNLM"/>
    </source>
</evidence>
<dbReference type="RefSeq" id="WP_244324320.1">
    <property type="nucleotide sequence ID" value="NZ_BLLA01000001.1"/>
</dbReference>
<sequence length="100" mass="10724">MASGLKVDPAALHVGSNDMFNAIGEAALDFFHHEDGLAAAAPGWIGSSELALGELAARWQTRHDHHQLQVDGLGSHVAEAMLGHLTNEDESVRAFRSVRE</sequence>
<name>A0A7I9Z929_9MYCO</name>
<reference evidence="1 2" key="1">
    <citation type="journal article" date="2019" name="Emerg. Microbes Infect.">
        <title>Comprehensive subspecies identification of 175 nontuberculous mycobacteria species based on 7547 genomic profiles.</title>
        <authorList>
            <person name="Matsumoto Y."/>
            <person name="Kinjo T."/>
            <person name="Motooka D."/>
            <person name="Nabeya D."/>
            <person name="Jung N."/>
            <person name="Uechi K."/>
            <person name="Horii T."/>
            <person name="Iida T."/>
            <person name="Fujita J."/>
            <person name="Nakamura S."/>
        </authorList>
    </citation>
    <scope>NUCLEOTIDE SEQUENCE [LARGE SCALE GENOMIC DNA]</scope>
    <source>
        <strain evidence="1 2">JCM 30726</strain>
    </source>
</reference>
<comment type="caution">
    <text evidence="1">The sequence shown here is derived from an EMBL/GenBank/DDBJ whole genome shotgun (WGS) entry which is preliminary data.</text>
</comment>
<dbReference type="AlphaFoldDB" id="A0A7I9Z929"/>
<gene>
    <name evidence="1" type="ORF">MTIM_30860</name>
</gene>
<accession>A0A7I9Z929</accession>
<evidence type="ECO:0000313" key="1">
    <source>
        <dbReference type="EMBL" id="GFG97207.1"/>
    </source>
</evidence>
<protein>
    <recommendedName>
        <fullName evidence="3">RNA 2'-phosphotransferase</fullName>
    </recommendedName>
</protein>
<keyword evidence="2" id="KW-1185">Reference proteome</keyword>